<keyword evidence="3" id="KW-1185">Reference proteome</keyword>
<feature type="compositionally biased region" description="Basic and acidic residues" evidence="1">
    <location>
        <begin position="60"/>
        <end position="72"/>
    </location>
</feature>
<accession>A0ABR2IKF5</accession>
<comment type="caution">
    <text evidence="2">The sequence shown here is derived from an EMBL/GenBank/DDBJ whole genome shotgun (WGS) entry which is preliminary data.</text>
</comment>
<feature type="region of interest" description="Disordered" evidence="1">
    <location>
        <begin position="59"/>
        <end position="82"/>
    </location>
</feature>
<evidence type="ECO:0000256" key="1">
    <source>
        <dbReference type="SAM" id="MobiDB-lite"/>
    </source>
</evidence>
<proteinExistence type="predicted"/>
<dbReference type="Proteomes" id="UP001470230">
    <property type="component" value="Unassembled WGS sequence"/>
</dbReference>
<protein>
    <submittedName>
        <fullName evidence="2">Uncharacterized protein</fullName>
    </submittedName>
</protein>
<sequence>MGKVGRPSNHIPIKFVEYKKEDGTVETYVLVGKKLVHLTTENLNQLLSENNIPNPLEAAKSQEEEEQKKEEPAPPAALPTENLSIQQTEIVIPNSSEDDNCNEIHYEPDDSYKQNFENDTLNDSFFFHDFIGKDTNDETSTEETSYENLEYPTKRNDGQISDLFESNEKFNPFQIYF</sequence>
<reference evidence="2 3" key="1">
    <citation type="submission" date="2024-04" db="EMBL/GenBank/DDBJ databases">
        <title>Tritrichomonas musculus Genome.</title>
        <authorList>
            <person name="Alves-Ferreira E."/>
            <person name="Grigg M."/>
            <person name="Lorenzi H."/>
            <person name="Galac M."/>
        </authorList>
    </citation>
    <scope>NUCLEOTIDE SEQUENCE [LARGE SCALE GENOMIC DNA]</scope>
    <source>
        <strain evidence="2 3">EAF2021</strain>
    </source>
</reference>
<name>A0ABR2IKF5_9EUKA</name>
<dbReference type="EMBL" id="JAPFFF010000016">
    <property type="protein sequence ID" value="KAK8864753.1"/>
    <property type="molecule type" value="Genomic_DNA"/>
</dbReference>
<organism evidence="2 3">
    <name type="scientific">Tritrichomonas musculus</name>
    <dbReference type="NCBI Taxonomy" id="1915356"/>
    <lineage>
        <taxon>Eukaryota</taxon>
        <taxon>Metamonada</taxon>
        <taxon>Parabasalia</taxon>
        <taxon>Tritrichomonadida</taxon>
        <taxon>Tritrichomonadidae</taxon>
        <taxon>Tritrichomonas</taxon>
    </lineage>
</organism>
<gene>
    <name evidence="2" type="ORF">M9Y10_010276</name>
</gene>
<evidence type="ECO:0000313" key="2">
    <source>
        <dbReference type="EMBL" id="KAK8864753.1"/>
    </source>
</evidence>
<evidence type="ECO:0000313" key="3">
    <source>
        <dbReference type="Proteomes" id="UP001470230"/>
    </source>
</evidence>